<keyword evidence="4 7" id="KW-0812">Transmembrane</keyword>
<feature type="transmembrane region" description="Helical" evidence="7">
    <location>
        <begin position="224"/>
        <end position="243"/>
    </location>
</feature>
<dbReference type="InterPro" id="IPR051605">
    <property type="entry name" value="CstA"/>
</dbReference>
<evidence type="ECO:0000313" key="9">
    <source>
        <dbReference type="EMBL" id="GEN86185.1"/>
    </source>
</evidence>
<feature type="transmembrane region" description="Helical" evidence="7">
    <location>
        <begin position="158"/>
        <end position="177"/>
    </location>
</feature>
<gene>
    <name evidence="9" type="primary">cstA</name>
    <name evidence="9" type="ORF">OSO01_09240</name>
</gene>
<dbReference type="Pfam" id="PF02554">
    <property type="entry name" value="CstA"/>
    <property type="match status" value="2"/>
</dbReference>
<evidence type="ECO:0000256" key="6">
    <source>
        <dbReference type="ARBA" id="ARBA00023136"/>
    </source>
</evidence>
<protein>
    <recommendedName>
        <fullName evidence="8">CstA N-terminal domain-containing protein</fullName>
    </recommendedName>
</protein>
<evidence type="ECO:0000256" key="5">
    <source>
        <dbReference type="ARBA" id="ARBA00022989"/>
    </source>
</evidence>
<feature type="transmembrane region" description="Helical" evidence="7">
    <location>
        <begin position="387"/>
        <end position="406"/>
    </location>
</feature>
<dbReference type="STRING" id="582851.GCA_900162665_04268"/>
<comment type="caution">
    <text evidence="9">The sequence shown here is derived from an EMBL/GenBank/DDBJ whole genome shotgun (WGS) entry which is preliminary data.</text>
</comment>
<feature type="domain" description="CstA N-terminal" evidence="8">
    <location>
        <begin position="4"/>
        <end position="164"/>
    </location>
</feature>
<feature type="transmembrane region" description="Helical" evidence="7">
    <location>
        <begin position="360"/>
        <end position="381"/>
    </location>
</feature>
<feature type="transmembrane region" description="Helical" evidence="7">
    <location>
        <begin position="411"/>
        <end position="430"/>
    </location>
</feature>
<dbReference type="GO" id="GO:0005886">
    <property type="term" value="C:plasma membrane"/>
    <property type="evidence" value="ECO:0007669"/>
    <property type="project" value="UniProtKB-SubCell"/>
</dbReference>
<keyword evidence="6 7" id="KW-0472">Membrane</keyword>
<feature type="transmembrane region" description="Helical" evidence="7">
    <location>
        <begin position="310"/>
        <end position="332"/>
    </location>
</feature>
<accession>A0A511ZFG8</accession>
<evidence type="ECO:0000313" key="10">
    <source>
        <dbReference type="Proteomes" id="UP000321558"/>
    </source>
</evidence>
<dbReference type="PANTHER" id="PTHR30252:SF4">
    <property type="entry name" value="CARBON STARVATION"/>
    <property type="match status" value="1"/>
</dbReference>
<comment type="similarity">
    <text evidence="2">Belongs to the peptide transporter carbon starvation (CstA) (TC 2.A.114) family.</text>
</comment>
<feature type="transmembrane region" description="Helical" evidence="7">
    <location>
        <begin position="126"/>
        <end position="152"/>
    </location>
</feature>
<evidence type="ECO:0000256" key="2">
    <source>
        <dbReference type="ARBA" id="ARBA00007755"/>
    </source>
</evidence>
<dbReference type="InterPro" id="IPR003706">
    <property type="entry name" value="CstA_N"/>
</dbReference>
<dbReference type="AlphaFoldDB" id="A0A511ZFG8"/>
<evidence type="ECO:0000256" key="4">
    <source>
        <dbReference type="ARBA" id="ARBA00022692"/>
    </source>
</evidence>
<feature type="transmembrane region" description="Helical" evidence="7">
    <location>
        <begin position="264"/>
        <end position="290"/>
    </location>
</feature>
<feature type="domain" description="CstA N-terminal" evidence="8">
    <location>
        <begin position="302"/>
        <end position="426"/>
    </location>
</feature>
<evidence type="ECO:0000256" key="7">
    <source>
        <dbReference type="SAM" id="Phobius"/>
    </source>
</evidence>
<keyword evidence="3" id="KW-1003">Cell membrane</keyword>
<sequence>MYTFLAGIVLLIIGYFTYGKFIEKMFGVKEDRPTPAYVNGDGVDYIPMSTPKNSLIQLLNIAGTGPVFGPIMGALYGPAAFIWIVVGCIFAGAVHDYLTGMISIRNRGAHLPELASKFLGKVMKHVVNGFAVLLLLLVGTVFVSTPASLLHLLSDGRVALWIFIAFIFVYYILATLLPVDKIIGRLYPYFGALLLISALGVGIGLVVTGAPIPELSFQNFHPEGAAIFPLLFFTISCGALSGFHATQTPIISRTTRREKEGRKIFYGMMIAEGIIAMIWAAAAMSMFSGYNGLNEILAAGGPGAIVSEASTTLLGAIGGTLAVLGVIVLPITSGDTAFRSARMIIADYLKVAQKKFSSRLWIALPLFAVSVVLTQIDFNLLWRYFNWANQSTAVIALFVASMYLYIARKNYFVALIPGTFMLIMVITYILSQPIGFNLPMNISWGGGFVGAAILVVLFFKAAVKARANNIPLEVDVSDWKKAS</sequence>
<comment type="subcellular location">
    <subcellularLocation>
        <location evidence="1">Cell membrane</location>
        <topology evidence="1">Multi-pass membrane protein</topology>
    </subcellularLocation>
</comment>
<dbReference type="EMBL" id="BJYM01000003">
    <property type="protein sequence ID" value="GEN86185.1"/>
    <property type="molecule type" value="Genomic_DNA"/>
</dbReference>
<evidence type="ECO:0000256" key="3">
    <source>
        <dbReference type="ARBA" id="ARBA00022475"/>
    </source>
</evidence>
<organism evidence="9 10">
    <name type="scientific">Oceanobacillus sojae</name>
    <dbReference type="NCBI Taxonomy" id="582851"/>
    <lineage>
        <taxon>Bacteria</taxon>
        <taxon>Bacillati</taxon>
        <taxon>Bacillota</taxon>
        <taxon>Bacilli</taxon>
        <taxon>Bacillales</taxon>
        <taxon>Bacillaceae</taxon>
        <taxon>Oceanobacillus</taxon>
    </lineage>
</organism>
<dbReference type="RefSeq" id="WP_147209131.1">
    <property type="nucleotide sequence ID" value="NZ_BJYM01000003.1"/>
</dbReference>
<evidence type="ECO:0000256" key="1">
    <source>
        <dbReference type="ARBA" id="ARBA00004651"/>
    </source>
</evidence>
<keyword evidence="5 7" id="KW-1133">Transmembrane helix</keyword>
<reference evidence="9 10" key="1">
    <citation type="submission" date="2019-07" db="EMBL/GenBank/DDBJ databases">
        <title>Whole genome shotgun sequence of Oceanobacillus sojae NBRC 105379.</title>
        <authorList>
            <person name="Hosoyama A."/>
            <person name="Uohara A."/>
            <person name="Ohji S."/>
            <person name="Ichikawa N."/>
        </authorList>
    </citation>
    <scope>NUCLEOTIDE SEQUENCE [LARGE SCALE GENOMIC DNA]</scope>
    <source>
        <strain evidence="9 10">NBRC 105379</strain>
    </source>
</reference>
<name>A0A511ZFG8_9BACI</name>
<feature type="transmembrane region" description="Helical" evidence="7">
    <location>
        <begin position="442"/>
        <end position="463"/>
    </location>
</feature>
<keyword evidence="10" id="KW-1185">Reference proteome</keyword>
<dbReference type="GO" id="GO:0009267">
    <property type="term" value="P:cellular response to starvation"/>
    <property type="evidence" value="ECO:0007669"/>
    <property type="project" value="InterPro"/>
</dbReference>
<proteinExistence type="inferred from homology"/>
<dbReference type="PANTHER" id="PTHR30252">
    <property type="entry name" value="INNER MEMBRANE PEPTIDE TRANSPORTER"/>
    <property type="match status" value="1"/>
</dbReference>
<dbReference type="OrthoDB" id="9761224at2"/>
<dbReference type="Proteomes" id="UP000321558">
    <property type="component" value="Unassembled WGS sequence"/>
</dbReference>
<feature type="transmembrane region" description="Helical" evidence="7">
    <location>
        <begin position="75"/>
        <end position="98"/>
    </location>
</feature>
<feature type="transmembrane region" description="Helical" evidence="7">
    <location>
        <begin position="189"/>
        <end position="212"/>
    </location>
</feature>
<evidence type="ECO:0000259" key="8">
    <source>
        <dbReference type="Pfam" id="PF02554"/>
    </source>
</evidence>